<name>A0A554LCR3_9BACT</name>
<dbReference type="Proteomes" id="UP000318296">
    <property type="component" value="Unassembled WGS sequence"/>
</dbReference>
<proteinExistence type="predicted"/>
<dbReference type="InterPro" id="IPR029052">
    <property type="entry name" value="Metallo-depent_PP-like"/>
</dbReference>
<keyword evidence="1" id="KW-0812">Transmembrane</keyword>
<dbReference type="AlphaFoldDB" id="A0A554LCR3"/>
<dbReference type="PANTHER" id="PTHR43143">
    <property type="entry name" value="METALLOPHOSPHOESTERASE, CALCINEURIN SUPERFAMILY"/>
    <property type="match status" value="1"/>
</dbReference>
<dbReference type="PANTHER" id="PTHR43143:SF1">
    <property type="entry name" value="SERINE_THREONINE-PROTEIN PHOSPHATASE CPPED1"/>
    <property type="match status" value="1"/>
</dbReference>
<organism evidence="3 4">
    <name type="scientific">Candidatus Berkelbacteria bacterium Licking1014_96</name>
    <dbReference type="NCBI Taxonomy" id="2017149"/>
    <lineage>
        <taxon>Bacteria</taxon>
        <taxon>Candidatus Berkelbacteria</taxon>
    </lineage>
</organism>
<evidence type="ECO:0000313" key="3">
    <source>
        <dbReference type="EMBL" id="TSC90681.1"/>
    </source>
</evidence>
<dbReference type="SUPFAM" id="SSF56300">
    <property type="entry name" value="Metallo-dependent phosphatases"/>
    <property type="match status" value="1"/>
</dbReference>
<feature type="transmembrane region" description="Helical" evidence="1">
    <location>
        <begin position="7"/>
        <end position="27"/>
    </location>
</feature>
<dbReference type="Pfam" id="PF00149">
    <property type="entry name" value="Metallophos"/>
    <property type="match status" value="1"/>
</dbReference>
<keyword evidence="3" id="KW-0378">Hydrolase</keyword>
<accession>A0A554LCR3</accession>
<dbReference type="EMBL" id="VMGH01000068">
    <property type="protein sequence ID" value="TSC90681.1"/>
    <property type="molecule type" value="Genomic_DNA"/>
</dbReference>
<dbReference type="GO" id="GO:0016787">
    <property type="term" value="F:hydrolase activity"/>
    <property type="evidence" value="ECO:0007669"/>
    <property type="project" value="UniProtKB-KW"/>
</dbReference>
<comment type="caution">
    <text evidence="3">The sequence shown here is derived from an EMBL/GenBank/DDBJ whole genome shotgun (WGS) entry which is preliminary data.</text>
</comment>
<dbReference type="InterPro" id="IPR004843">
    <property type="entry name" value="Calcineurin-like_PHP"/>
</dbReference>
<protein>
    <submittedName>
        <fullName evidence="3">Putative phosphohydrolase</fullName>
    </submittedName>
</protein>
<reference evidence="3 4" key="1">
    <citation type="submission" date="2017-07" db="EMBL/GenBank/DDBJ databases">
        <title>Mechanisms for carbon and nitrogen cycling indicate functional differentiation within the Candidate Phyla Radiation.</title>
        <authorList>
            <person name="Danczak R.E."/>
            <person name="Johnston M.D."/>
            <person name="Kenah C."/>
            <person name="Slattery M."/>
            <person name="Wrighton K.C."/>
            <person name="Wilkins M.J."/>
        </authorList>
    </citation>
    <scope>NUCLEOTIDE SEQUENCE [LARGE SCALE GENOMIC DNA]</scope>
    <source>
        <strain evidence="3">Licking1014_96</strain>
    </source>
</reference>
<evidence type="ECO:0000256" key="1">
    <source>
        <dbReference type="SAM" id="Phobius"/>
    </source>
</evidence>
<sequence>MLQRRKFLIILALVLVVALLFSLYLIVSRRGERTQAALTELRLTDLPVKVAKEAGMDLTVTAYEGGSIMTNYTGTIHFTSTDPSVTMPADYTYVLGDQGAKTFTLGLYFGSTGTYQIKVEDLTAVISDTQAGIVVFDGHANGSLVKTASAPEVYFIQNGMKSWVITPSVFSSRFSWSQVVIISNTEMSNYVSDSIEPSLHYREGTIFKRADMPEVYVIENKQKRHIDSPDTFFAKGYSWSNIVLAENQSVLDAHTDGADLTGASALPNGALIKTSSAPEVFMLESGSRRHLPSPAVFASQFRWQDVVIISPEAMNLYPIGSDYLFRMGTIIKDYDAGSIYFIEREKKRHFTSPMFYEGLGYSWDDYIVDDSTQILDGYAVGNSMYQLPKYIDVIGDTRSNPTAHQTMVNLMTNDKPYLVFHVGDLVNDGNSAGDWATFDSITGNLRYNTRYYPAIGNHEIASSYYEARFGTDKWYSMNIDNIHFIILDSNTSLASGSTQYNWLHADLDAASSARFTLVFFHHPPYTAGGLADAIALFEAHGVDIVFNGHTHLYARKVAAGIGTYYLITGGGGAPLASCPVAGYTTCTSSYEYVRLLLNNNQLELRAYDSSGTQIDTVDLPGV</sequence>
<keyword evidence="1" id="KW-1133">Transmembrane helix</keyword>
<feature type="domain" description="Calcineurin-like phosphoesterase" evidence="2">
    <location>
        <begin position="391"/>
        <end position="552"/>
    </location>
</feature>
<evidence type="ECO:0000313" key="4">
    <source>
        <dbReference type="Proteomes" id="UP000318296"/>
    </source>
</evidence>
<gene>
    <name evidence="3" type="ORF">CEN92_425</name>
</gene>
<dbReference type="Gene3D" id="3.60.21.10">
    <property type="match status" value="1"/>
</dbReference>
<evidence type="ECO:0000259" key="2">
    <source>
        <dbReference type="Pfam" id="PF00149"/>
    </source>
</evidence>
<dbReference type="InterPro" id="IPR051918">
    <property type="entry name" value="STPP_CPPED1"/>
</dbReference>
<keyword evidence="1" id="KW-0472">Membrane</keyword>